<comment type="caution">
    <text evidence="2">The sequence shown here is derived from an EMBL/GenBank/DDBJ whole genome shotgun (WGS) entry which is preliminary data.</text>
</comment>
<dbReference type="GeneID" id="59345057"/>
<dbReference type="InterPro" id="IPR001810">
    <property type="entry name" value="F-box_dom"/>
</dbReference>
<sequence length="122" mass="13594">MTAIHDLPVEILATVLGYLHPRRLILCRLVSRLWNELAENTPKLKYSAELWRDGLLPGSTGAANLTECLTDLVARREAWRQVQETAKRVVKMQSPDMCRAHELGGGVFVLQETLGNSVGSKL</sequence>
<name>A0A8H6ST56_9AGAR</name>
<dbReference type="InterPro" id="IPR036047">
    <property type="entry name" value="F-box-like_dom_sf"/>
</dbReference>
<keyword evidence="3" id="KW-1185">Reference proteome</keyword>
<dbReference type="AlphaFoldDB" id="A0A8H6ST56"/>
<dbReference type="EMBL" id="JACAZF010000005">
    <property type="protein sequence ID" value="KAF7303490.1"/>
    <property type="molecule type" value="Genomic_DNA"/>
</dbReference>
<dbReference type="OrthoDB" id="2745718at2759"/>
<dbReference type="RefSeq" id="XP_037220462.1">
    <property type="nucleotide sequence ID" value="XM_037362541.1"/>
</dbReference>
<accession>A0A8H6ST56</accession>
<gene>
    <name evidence="2" type="ORF">MIND_00578000</name>
</gene>
<dbReference type="CDD" id="cd09917">
    <property type="entry name" value="F-box_SF"/>
    <property type="match status" value="1"/>
</dbReference>
<evidence type="ECO:0000259" key="1">
    <source>
        <dbReference type="PROSITE" id="PS50181"/>
    </source>
</evidence>
<reference evidence="2" key="1">
    <citation type="submission" date="2020-05" db="EMBL/GenBank/DDBJ databases">
        <title>Mycena genomes resolve the evolution of fungal bioluminescence.</title>
        <authorList>
            <person name="Tsai I.J."/>
        </authorList>
    </citation>
    <scope>NUCLEOTIDE SEQUENCE</scope>
    <source>
        <strain evidence="2">171206Taipei</strain>
    </source>
</reference>
<dbReference type="Pfam" id="PF12937">
    <property type="entry name" value="F-box-like"/>
    <property type="match status" value="1"/>
</dbReference>
<feature type="domain" description="F-box" evidence="1">
    <location>
        <begin position="1"/>
        <end position="54"/>
    </location>
</feature>
<dbReference type="Proteomes" id="UP000636479">
    <property type="component" value="Unassembled WGS sequence"/>
</dbReference>
<dbReference type="Gene3D" id="1.20.1280.50">
    <property type="match status" value="1"/>
</dbReference>
<evidence type="ECO:0000313" key="3">
    <source>
        <dbReference type="Proteomes" id="UP000636479"/>
    </source>
</evidence>
<proteinExistence type="predicted"/>
<dbReference type="PROSITE" id="PS50181">
    <property type="entry name" value="FBOX"/>
    <property type="match status" value="1"/>
</dbReference>
<dbReference type="SUPFAM" id="SSF81383">
    <property type="entry name" value="F-box domain"/>
    <property type="match status" value="1"/>
</dbReference>
<protein>
    <submittedName>
        <fullName evidence="2">F-box domain-containing protein</fullName>
    </submittedName>
</protein>
<organism evidence="2 3">
    <name type="scientific">Mycena indigotica</name>
    <dbReference type="NCBI Taxonomy" id="2126181"/>
    <lineage>
        <taxon>Eukaryota</taxon>
        <taxon>Fungi</taxon>
        <taxon>Dikarya</taxon>
        <taxon>Basidiomycota</taxon>
        <taxon>Agaricomycotina</taxon>
        <taxon>Agaricomycetes</taxon>
        <taxon>Agaricomycetidae</taxon>
        <taxon>Agaricales</taxon>
        <taxon>Marasmiineae</taxon>
        <taxon>Mycenaceae</taxon>
        <taxon>Mycena</taxon>
    </lineage>
</organism>
<evidence type="ECO:0000313" key="2">
    <source>
        <dbReference type="EMBL" id="KAF7303490.1"/>
    </source>
</evidence>